<organism evidence="2">
    <name type="scientific">termite gut metagenome</name>
    <dbReference type="NCBI Taxonomy" id="433724"/>
    <lineage>
        <taxon>unclassified sequences</taxon>
        <taxon>metagenomes</taxon>
        <taxon>organismal metagenomes</taxon>
    </lineage>
</organism>
<dbReference type="SUPFAM" id="SSF54106">
    <property type="entry name" value="LysM domain"/>
    <property type="match status" value="1"/>
</dbReference>
<feature type="domain" description="LysM" evidence="1">
    <location>
        <begin position="61"/>
        <end position="105"/>
    </location>
</feature>
<dbReference type="Gene3D" id="3.40.50.2300">
    <property type="match status" value="1"/>
</dbReference>
<evidence type="ECO:0000313" key="2">
    <source>
        <dbReference type="EMBL" id="KAA6343253.1"/>
    </source>
</evidence>
<dbReference type="Pfam" id="PF01476">
    <property type="entry name" value="LysM"/>
    <property type="match status" value="1"/>
</dbReference>
<proteinExistence type="predicted"/>
<dbReference type="AlphaFoldDB" id="A0A5J4SD84"/>
<accession>A0A5J4SD84</accession>
<gene>
    <name evidence="2" type="ORF">EZS27_009045</name>
</gene>
<sequence length="503" mass="57501">MKLMKQGGQAPLLLLFFLLVSCFSGLDVFAQRESATSSRASRTIQPSNNDIPPAVVSRCKQMHRVKRNETLNSISKDYNVSIEDLIVANPELESDELKKGNYICIPAIVEATDKKEKEVILPSIPNQTIKTTATGNKERGTTLPIHRNQGKGPTVKAAIILPFSEVESRTRMVEYYEGFLMAVDSLKRKGVSVDLYVYDSGGQNASISSILQHKEMVDMDVIFGPLYSKHIKPLANFAKANKIRLIIPFTSKDNEVFSNPYIYQINTPQSYLYAEVYTHFAREFKSANVVIWNTGEQQSDYEFTKGIRRLPNRPFTVRILEEGDIAAGMIRDAFSSTQTNIVIPTSNSNATLAKLISQLLATFGKMREDDIRLFGYPDWQAYAKDHIDEYFEWDTYFYSSFYTDNLMPEVMNFTKNYRKWYSKDTANTYPKYGMLGYDTGFYFLKGLFTYGSELENNLSNVEFTPIQIGFKFSRANNEGGFINKQLFFVHFTKEHEIIKMNFD</sequence>
<protein>
    <recommendedName>
        <fullName evidence="1">LysM domain-containing protein</fullName>
    </recommendedName>
</protein>
<dbReference type="SMART" id="SM00257">
    <property type="entry name" value="LysM"/>
    <property type="match status" value="1"/>
</dbReference>
<dbReference type="PROSITE" id="PS51257">
    <property type="entry name" value="PROKAR_LIPOPROTEIN"/>
    <property type="match status" value="1"/>
</dbReference>
<dbReference type="EMBL" id="SNRY01000279">
    <property type="protein sequence ID" value="KAA6343253.1"/>
    <property type="molecule type" value="Genomic_DNA"/>
</dbReference>
<dbReference type="Gene3D" id="3.10.350.10">
    <property type="entry name" value="LysM domain"/>
    <property type="match status" value="1"/>
</dbReference>
<dbReference type="InterPro" id="IPR028082">
    <property type="entry name" value="Peripla_BP_I"/>
</dbReference>
<evidence type="ECO:0000259" key="1">
    <source>
        <dbReference type="PROSITE" id="PS51782"/>
    </source>
</evidence>
<name>A0A5J4SD84_9ZZZZ</name>
<comment type="caution">
    <text evidence="2">The sequence shown here is derived from an EMBL/GenBank/DDBJ whole genome shotgun (WGS) entry which is preliminary data.</text>
</comment>
<dbReference type="InterPro" id="IPR018392">
    <property type="entry name" value="LysM"/>
</dbReference>
<reference evidence="2" key="1">
    <citation type="submission" date="2019-03" db="EMBL/GenBank/DDBJ databases">
        <title>Single cell metagenomics reveals metabolic interactions within the superorganism composed of flagellate Streblomastix strix and complex community of Bacteroidetes bacteria on its surface.</title>
        <authorList>
            <person name="Treitli S.C."/>
            <person name="Kolisko M."/>
            <person name="Husnik F."/>
            <person name="Keeling P."/>
            <person name="Hampl V."/>
        </authorList>
    </citation>
    <scope>NUCLEOTIDE SEQUENCE</scope>
    <source>
        <strain evidence="2">STM</strain>
    </source>
</reference>
<dbReference type="PROSITE" id="PS51782">
    <property type="entry name" value="LYSM"/>
    <property type="match status" value="1"/>
</dbReference>
<dbReference type="SUPFAM" id="SSF53822">
    <property type="entry name" value="Periplasmic binding protein-like I"/>
    <property type="match status" value="1"/>
</dbReference>
<dbReference type="CDD" id="cd00118">
    <property type="entry name" value="LysM"/>
    <property type="match status" value="1"/>
</dbReference>
<dbReference type="InterPro" id="IPR036779">
    <property type="entry name" value="LysM_dom_sf"/>
</dbReference>